<gene>
    <name evidence="2" type="ORF">EDC22_11339</name>
</gene>
<proteinExistence type="predicted"/>
<dbReference type="Proteomes" id="UP000295678">
    <property type="component" value="Unassembled WGS sequence"/>
</dbReference>
<keyword evidence="1" id="KW-1133">Transmembrane helix</keyword>
<comment type="caution">
    <text evidence="2">The sequence shown here is derived from an EMBL/GenBank/DDBJ whole genome shotgun (WGS) entry which is preliminary data.</text>
</comment>
<dbReference type="AlphaFoldDB" id="A0A4R3M2G4"/>
<sequence>MRRLPLLVRFLLLNAAIGSAVALIVVAGLLATDAVSLAALVFADENPAVAIGLLIVGFVITFGSAAMGAAIMGLPYEEPGGSQGRRAVAEQVPLRPLSVAAIRRTGADRR</sequence>
<organism evidence="2 3">
    <name type="scientific">Tepidamorphus gemmatus</name>
    <dbReference type="NCBI Taxonomy" id="747076"/>
    <lineage>
        <taxon>Bacteria</taxon>
        <taxon>Pseudomonadati</taxon>
        <taxon>Pseudomonadota</taxon>
        <taxon>Alphaproteobacteria</taxon>
        <taxon>Hyphomicrobiales</taxon>
        <taxon>Tepidamorphaceae</taxon>
        <taxon>Tepidamorphus</taxon>
    </lineage>
</organism>
<feature type="transmembrane region" description="Helical" evidence="1">
    <location>
        <begin position="12"/>
        <end position="42"/>
    </location>
</feature>
<keyword evidence="1" id="KW-0812">Transmembrane</keyword>
<dbReference type="EMBL" id="SMAK01000013">
    <property type="protein sequence ID" value="TCT05417.1"/>
    <property type="molecule type" value="Genomic_DNA"/>
</dbReference>
<keyword evidence="1" id="KW-0472">Membrane</keyword>
<accession>A0A4R3M2G4</accession>
<evidence type="ECO:0000256" key="1">
    <source>
        <dbReference type="SAM" id="Phobius"/>
    </source>
</evidence>
<name>A0A4R3M2G4_9HYPH</name>
<feature type="transmembrane region" description="Helical" evidence="1">
    <location>
        <begin position="48"/>
        <end position="76"/>
    </location>
</feature>
<protein>
    <submittedName>
        <fullName evidence="2">Uncharacterized protein</fullName>
    </submittedName>
</protein>
<evidence type="ECO:0000313" key="2">
    <source>
        <dbReference type="EMBL" id="TCT05417.1"/>
    </source>
</evidence>
<evidence type="ECO:0000313" key="3">
    <source>
        <dbReference type="Proteomes" id="UP000295678"/>
    </source>
</evidence>
<reference evidence="2 3" key="1">
    <citation type="submission" date="2019-03" db="EMBL/GenBank/DDBJ databases">
        <title>Genomic Encyclopedia of Type Strains, Phase IV (KMG-IV): sequencing the most valuable type-strain genomes for metagenomic binning, comparative biology and taxonomic classification.</title>
        <authorList>
            <person name="Goeker M."/>
        </authorList>
    </citation>
    <scope>NUCLEOTIDE SEQUENCE [LARGE SCALE GENOMIC DNA]</scope>
    <source>
        <strain evidence="2 3">DSM 19345</strain>
    </source>
</reference>
<keyword evidence="3" id="KW-1185">Reference proteome</keyword>